<reference evidence="1 2" key="1">
    <citation type="submission" date="2019-05" db="EMBL/GenBank/DDBJ databases">
        <title>Another draft genome of Portunus trituberculatus and its Hox gene families provides insights of decapod evolution.</title>
        <authorList>
            <person name="Jeong J.-H."/>
            <person name="Song I."/>
            <person name="Kim S."/>
            <person name="Choi T."/>
            <person name="Kim D."/>
            <person name="Ryu S."/>
            <person name="Kim W."/>
        </authorList>
    </citation>
    <scope>NUCLEOTIDE SEQUENCE [LARGE SCALE GENOMIC DNA]</scope>
    <source>
        <tissue evidence="1">Muscle</tissue>
    </source>
</reference>
<name>A0A5B7JTV6_PORTR</name>
<protein>
    <submittedName>
        <fullName evidence="1">Uncharacterized protein</fullName>
    </submittedName>
</protein>
<gene>
    <name evidence="1" type="ORF">E2C01_091781</name>
</gene>
<dbReference type="EMBL" id="VSRR010106280">
    <property type="protein sequence ID" value="MPC96518.1"/>
    <property type="molecule type" value="Genomic_DNA"/>
</dbReference>
<comment type="caution">
    <text evidence="1">The sequence shown here is derived from an EMBL/GenBank/DDBJ whole genome shotgun (WGS) entry which is preliminary data.</text>
</comment>
<dbReference type="AlphaFoldDB" id="A0A5B7JTV6"/>
<evidence type="ECO:0000313" key="1">
    <source>
        <dbReference type="EMBL" id="MPC96518.1"/>
    </source>
</evidence>
<dbReference type="Proteomes" id="UP000324222">
    <property type="component" value="Unassembled WGS sequence"/>
</dbReference>
<keyword evidence="2" id="KW-1185">Reference proteome</keyword>
<accession>A0A5B7JTV6</accession>
<proteinExistence type="predicted"/>
<sequence>MIGAMPGAYRTDVSGRRCHLRAELQVFLLSAEDSHPAAPHAPQLLQVSQRIHPRCTGLIRVKVQWKQKKGFVHFIIYMLGWKK</sequence>
<evidence type="ECO:0000313" key="2">
    <source>
        <dbReference type="Proteomes" id="UP000324222"/>
    </source>
</evidence>
<organism evidence="1 2">
    <name type="scientific">Portunus trituberculatus</name>
    <name type="common">Swimming crab</name>
    <name type="synonym">Neptunus trituberculatus</name>
    <dbReference type="NCBI Taxonomy" id="210409"/>
    <lineage>
        <taxon>Eukaryota</taxon>
        <taxon>Metazoa</taxon>
        <taxon>Ecdysozoa</taxon>
        <taxon>Arthropoda</taxon>
        <taxon>Crustacea</taxon>
        <taxon>Multicrustacea</taxon>
        <taxon>Malacostraca</taxon>
        <taxon>Eumalacostraca</taxon>
        <taxon>Eucarida</taxon>
        <taxon>Decapoda</taxon>
        <taxon>Pleocyemata</taxon>
        <taxon>Brachyura</taxon>
        <taxon>Eubrachyura</taxon>
        <taxon>Portunoidea</taxon>
        <taxon>Portunidae</taxon>
        <taxon>Portuninae</taxon>
        <taxon>Portunus</taxon>
    </lineage>
</organism>